<reference evidence="3" key="1">
    <citation type="submission" date="2017-09" db="EMBL/GenBank/DDBJ databases">
        <title>The Reconstruction of 2,631 Draft Metagenome-Assembled Genomes from the Global Oceans.</title>
        <authorList>
            <person name="Tully B.J."/>
            <person name="Graham E.D."/>
            <person name="Heidelberg J.F."/>
        </authorList>
    </citation>
    <scope>NUCLEOTIDE SEQUENCE [LARGE SCALE GENOMIC DNA]</scope>
</reference>
<keyword evidence="1" id="KW-0812">Transmembrane</keyword>
<keyword evidence="1" id="KW-1133">Transmembrane helix</keyword>
<feature type="transmembrane region" description="Helical" evidence="1">
    <location>
        <begin position="77"/>
        <end position="99"/>
    </location>
</feature>
<dbReference type="EMBL" id="NZBU01000009">
    <property type="protein sequence ID" value="MAG22316.1"/>
    <property type="molecule type" value="Genomic_DNA"/>
</dbReference>
<dbReference type="AlphaFoldDB" id="A0A2D6M1N8"/>
<dbReference type="PANTHER" id="PTHR31303:SF1">
    <property type="entry name" value="CTP-DEPENDENT DIACYLGLYCEROL KINASE 1"/>
    <property type="match status" value="1"/>
</dbReference>
<proteinExistence type="predicted"/>
<accession>A0A2D6M1N8</accession>
<name>A0A2D6M1N8_9ARCH</name>
<dbReference type="GO" id="GO:0004143">
    <property type="term" value="F:ATP-dependent diacylglycerol kinase activity"/>
    <property type="evidence" value="ECO:0007669"/>
    <property type="project" value="InterPro"/>
</dbReference>
<evidence type="ECO:0000313" key="2">
    <source>
        <dbReference type="EMBL" id="MAG22316.1"/>
    </source>
</evidence>
<feature type="transmembrane region" description="Helical" evidence="1">
    <location>
        <begin position="52"/>
        <end position="71"/>
    </location>
</feature>
<feature type="transmembrane region" description="Helical" evidence="1">
    <location>
        <begin position="6"/>
        <end position="28"/>
    </location>
</feature>
<evidence type="ECO:0000313" key="3">
    <source>
        <dbReference type="Proteomes" id="UP000226592"/>
    </source>
</evidence>
<sequence>MVAILGVQRALIITAVLFFFGVIASYLLRRGIILPGLFHMVGLVEREHEKELPGKGALIFFLGAIFLMLIFKEQLIVIGALCVAVYGDAASTLFGLRFGKHRIAGKKTIEGVLGGILVSLLFLGVLFEPWIALVTAITGMVSELLPFDDSFTIPLTAAIVLTLLL</sequence>
<gene>
    <name evidence="2" type="ORF">CL943_03365</name>
</gene>
<evidence type="ECO:0008006" key="4">
    <source>
        <dbReference type="Google" id="ProtNLM"/>
    </source>
</evidence>
<dbReference type="PANTHER" id="PTHR31303">
    <property type="entry name" value="CTP-DEPENDENT DIACYLGLYCEROL KINASE 1"/>
    <property type="match status" value="1"/>
</dbReference>
<protein>
    <recommendedName>
        <fullName evidence="4">Phosphatidate cytidylyltransferase</fullName>
    </recommendedName>
</protein>
<keyword evidence="1" id="KW-0472">Membrane</keyword>
<comment type="caution">
    <text evidence="2">The sequence shown here is derived from an EMBL/GenBank/DDBJ whole genome shotgun (WGS) entry which is preliminary data.</text>
</comment>
<dbReference type="Proteomes" id="UP000226592">
    <property type="component" value="Unassembled WGS sequence"/>
</dbReference>
<evidence type="ECO:0000256" key="1">
    <source>
        <dbReference type="SAM" id="Phobius"/>
    </source>
</evidence>
<organism evidence="2 3">
    <name type="scientific">Candidatus Iainarchaeum sp</name>
    <dbReference type="NCBI Taxonomy" id="3101447"/>
    <lineage>
        <taxon>Archaea</taxon>
        <taxon>Candidatus Iainarchaeota</taxon>
        <taxon>Candidatus Iainarchaeia</taxon>
        <taxon>Candidatus Iainarchaeales</taxon>
        <taxon>Candidatus Iainarchaeaceae</taxon>
        <taxon>Candidatus Iainarchaeum</taxon>
    </lineage>
</organism>
<dbReference type="InterPro" id="IPR037997">
    <property type="entry name" value="Dgk1-like"/>
</dbReference>
<feature type="transmembrane region" description="Helical" evidence="1">
    <location>
        <begin position="111"/>
        <end position="132"/>
    </location>
</feature>